<comment type="caution">
    <text evidence="2">The sequence shown here is derived from an EMBL/GenBank/DDBJ whole genome shotgun (WGS) entry which is preliminary data.</text>
</comment>
<dbReference type="Proteomes" id="UP000184233">
    <property type="component" value="Unassembled WGS sequence"/>
</dbReference>
<dbReference type="InterPro" id="IPR004013">
    <property type="entry name" value="PHP_dom"/>
</dbReference>
<dbReference type="PANTHER" id="PTHR42924:SF3">
    <property type="entry name" value="POLYMERASE_HISTIDINOL PHOSPHATASE N-TERMINAL DOMAIN-CONTAINING PROTEIN"/>
    <property type="match status" value="1"/>
</dbReference>
<feature type="domain" description="Polymerase/histidinol phosphatase N-terminal" evidence="1">
    <location>
        <begin position="16"/>
        <end position="81"/>
    </location>
</feature>
<evidence type="ECO:0000313" key="3">
    <source>
        <dbReference type="Proteomes" id="UP000184233"/>
    </source>
</evidence>
<dbReference type="Pfam" id="PF02811">
    <property type="entry name" value="PHP"/>
    <property type="match status" value="1"/>
</dbReference>
<reference evidence="2 3" key="1">
    <citation type="submission" date="2016-09" db="EMBL/GenBank/DDBJ databases">
        <title>Genome-resolved meta-omics ties microbial dynamics to process performance in biotechnology for thiocyanate degradation.</title>
        <authorList>
            <person name="Kantor R.S."/>
            <person name="Huddy R.J."/>
            <person name="Iyer R."/>
            <person name="Thomas B.C."/>
            <person name="Brown C.T."/>
            <person name="Anantharaman K."/>
            <person name="Tringe S."/>
            <person name="Hettich R.L."/>
            <person name="Harrison S.T."/>
            <person name="Banfield J.F."/>
        </authorList>
    </citation>
    <scope>NUCLEOTIDE SEQUENCE [LARGE SCALE GENOMIC DNA]</scope>
    <source>
        <strain evidence="2">59-99</strain>
    </source>
</reference>
<proteinExistence type="predicted"/>
<name>A0A1M3KXX6_9BACT</name>
<evidence type="ECO:0000259" key="1">
    <source>
        <dbReference type="SMART" id="SM00481"/>
    </source>
</evidence>
<dbReference type="EMBL" id="MKVH01000024">
    <property type="protein sequence ID" value="OJX57268.1"/>
    <property type="molecule type" value="Genomic_DNA"/>
</dbReference>
<sequence length="291" mass="32661">MSEATTTPTNPLQLHADMHTHTRCSDGILYPHQLVEKAERHGFMALSITDHDNMDAYAVLRRGGYNGPVTLVPGIEVSCFEHGRDTHVLGYHLDEHHGPLNEYITFFRNDRERRAVEMVERLNRINIRISYDEVTDQAGSAPIGRPHVAAVMVKHGYAKHLQQAFDVYLDTGKPGYVAKSAFTIKQAVDMIHAAGGVAIVAHPGRTYNDPRLFLALLATGIDGVEVYHPSHWFVTREYYRVLAKQHDLVISGGSDYHGTRDYDERNFGNFGLPVELFEALAARARNYPTTP</sequence>
<dbReference type="SMART" id="SM00481">
    <property type="entry name" value="POLIIIAc"/>
    <property type="match status" value="1"/>
</dbReference>
<dbReference type="STRING" id="1895771.BGO89_12330"/>
<dbReference type="PANTHER" id="PTHR42924">
    <property type="entry name" value="EXONUCLEASE"/>
    <property type="match status" value="1"/>
</dbReference>
<dbReference type="Gene3D" id="3.20.20.140">
    <property type="entry name" value="Metal-dependent hydrolases"/>
    <property type="match status" value="1"/>
</dbReference>
<gene>
    <name evidence="2" type="ORF">BGO89_12330</name>
</gene>
<dbReference type="GO" id="GO:0004534">
    <property type="term" value="F:5'-3' RNA exonuclease activity"/>
    <property type="evidence" value="ECO:0007669"/>
    <property type="project" value="TreeGrafter"/>
</dbReference>
<dbReference type="InterPro" id="IPR016195">
    <property type="entry name" value="Pol/histidinol_Pase-like"/>
</dbReference>
<dbReference type="Gene3D" id="1.10.150.650">
    <property type="match status" value="1"/>
</dbReference>
<dbReference type="AlphaFoldDB" id="A0A1M3KXX6"/>
<accession>A0A1M3KXX6</accession>
<dbReference type="InterPro" id="IPR003141">
    <property type="entry name" value="Pol/His_phosphatase_N"/>
</dbReference>
<dbReference type="SUPFAM" id="SSF89550">
    <property type="entry name" value="PHP domain-like"/>
    <property type="match status" value="1"/>
</dbReference>
<dbReference type="InterPro" id="IPR052018">
    <property type="entry name" value="PHP_domain"/>
</dbReference>
<protein>
    <recommendedName>
        <fullName evidence="1">Polymerase/histidinol phosphatase N-terminal domain-containing protein</fullName>
    </recommendedName>
</protein>
<dbReference type="CDD" id="cd07438">
    <property type="entry name" value="PHP_HisPPase_AMP"/>
    <property type="match status" value="1"/>
</dbReference>
<dbReference type="GO" id="GO:0035312">
    <property type="term" value="F:5'-3' DNA exonuclease activity"/>
    <property type="evidence" value="ECO:0007669"/>
    <property type="project" value="TreeGrafter"/>
</dbReference>
<evidence type="ECO:0000313" key="2">
    <source>
        <dbReference type="EMBL" id="OJX57268.1"/>
    </source>
</evidence>
<organism evidence="2 3">
    <name type="scientific">Candidatus Kapaibacterium thiocyanatum</name>
    <dbReference type="NCBI Taxonomy" id="1895771"/>
    <lineage>
        <taxon>Bacteria</taxon>
        <taxon>Pseudomonadati</taxon>
        <taxon>Candidatus Kapaibacteriota</taxon>
        <taxon>Candidatus Kapaibacteriia</taxon>
        <taxon>Candidatus Kapaibacteriales</taxon>
        <taxon>Candidatus Kapaibacteriaceae</taxon>
        <taxon>Candidatus Kapaibacterium</taxon>
    </lineage>
</organism>